<evidence type="ECO:0000256" key="1">
    <source>
        <dbReference type="SAM" id="MobiDB-lite"/>
    </source>
</evidence>
<feature type="compositionally biased region" description="Acidic residues" evidence="1">
    <location>
        <begin position="309"/>
        <end position="323"/>
    </location>
</feature>
<gene>
    <name evidence="2" type="ORF">TTHERM_01094850</name>
</gene>
<accession>Q22ZH5</accession>
<feature type="compositionally biased region" description="Polar residues" evidence="1">
    <location>
        <begin position="129"/>
        <end position="140"/>
    </location>
</feature>
<dbReference type="OMA" id="RINYMEN"/>
<dbReference type="RefSeq" id="XP_001010917.2">
    <property type="nucleotide sequence ID" value="XM_001010917.2"/>
</dbReference>
<evidence type="ECO:0000313" key="3">
    <source>
        <dbReference type="Proteomes" id="UP000009168"/>
    </source>
</evidence>
<dbReference type="EMBL" id="GG662795">
    <property type="protein sequence ID" value="EAR90672.2"/>
    <property type="molecule type" value="Genomic_DNA"/>
</dbReference>
<reference evidence="3" key="1">
    <citation type="journal article" date="2006" name="PLoS Biol.">
        <title>Macronuclear genome sequence of the ciliate Tetrahymena thermophila, a model eukaryote.</title>
        <authorList>
            <person name="Eisen J.A."/>
            <person name="Coyne R.S."/>
            <person name="Wu M."/>
            <person name="Wu D."/>
            <person name="Thiagarajan M."/>
            <person name="Wortman J.R."/>
            <person name="Badger J.H."/>
            <person name="Ren Q."/>
            <person name="Amedeo P."/>
            <person name="Jones K.M."/>
            <person name="Tallon L.J."/>
            <person name="Delcher A.L."/>
            <person name="Salzberg S.L."/>
            <person name="Silva J.C."/>
            <person name="Haas B.J."/>
            <person name="Majoros W.H."/>
            <person name="Farzad M."/>
            <person name="Carlton J.M."/>
            <person name="Smith R.K. Jr."/>
            <person name="Garg J."/>
            <person name="Pearlman R.E."/>
            <person name="Karrer K.M."/>
            <person name="Sun L."/>
            <person name="Manning G."/>
            <person name="Elde N.C."/>
            <person name="Turkewitz A.P."/>
            <person name="Asai D.J."/>
            <person name="Wilkes D.E."/>
            <person name="Wang Y."/>
            <person name="Cai H."/>
            <person name="Collins K."/>
            <person name="Stewart B.A."/>
            <person name="Lee S.R."/>
            <person name="Wilamowska K."/>
            <person name="Weinberg Z."/>
            <person name="Ruzzo W.L."/>
            <person name="Wloga D."/>
            <person name="Gaertig J."/>
            <person name="Frankel J."/>
            <person name="Tsao C.-C."/>
            <person name="Gorovsky M.A."/>
            <person name="Keeling P.J."/>
            <person name="Waller R.F."/>
            <person name="Patron N.J."/>
            <person name="Cherry J.M."/>
            <person name="Stover N.A."/>
            <person name="Krieger C.J."/>
            <person name="del Toro C."/>
            <person name="Ryder H.F."/>
            <person name="Williamson S.C."/>
            <person name="Barbeau R.A."/>
            <person name="Hamilton E.P."/>
            <person name="Orias E."/>
        </authorList>
    </citation>
    <scope>NUCLEOTIDE SEQUENCE [LARGE SCALE GENOMIC DNA]</scope>
    <source>
        <strain evidence="3">SB210</strain>
    </source>
</reference>
<feature type="region of interest" description="Disordered" evidence="1">
    <location>
        <begin position="83"/>
        <end position="142"/>
    </location>
</feature>
<feature type="compositionally biased region" description="Low complexity" evidence="1">
    <location>
        <begin position="98"/>
        <end position="112"/>
    </location>
</feature>
<dbReference type="KEGG" id="tet:TTHERM_01094850"/>
<evidence type="ECO:0000313" key="2">
    <source>
        <dbReference type="EMBL" id="EAR90672.2"/>
    </source>
</evidence>
<sequence length="348" mass="39882">MDQQEDNLKAQQRNDAINSVYPKMDLKTVGGMTKSQNKISRNSSFSDTVQEEIDKDESEKDEMAQSMTKSKFKHVNIITDSDEFNQHKVSEQTNTMMSSQQIQRIRSTSSDQAFGESIQEDKIEEESEVNNSPSKLSTSKLGIMNHPIEEAILLDKGEFDCSTPTRPKPSSLLKKVSSQTQYSQFNQKEETITEDPEKETDGIYVARISSHKEIKIKVDEIDTDKSKQFTPRINYMENSVPIIEETKEEDLVEGNKQFQTAKQEREQEMGYIKKIVKGDTIHEGEKLVHMAETSGMTSHMASNQINENQQDEDIEDNDEEDIVEVLQKRRRSSLNIDSLPPQEEEQNE</sequence>
<feature type="region of interest" description="Disordered" evidence="1">
    <location>
        <begin position="160"/>
        <end position="198"/>
    </location>
</feature>
<dbReference type="HOGENOM" id="CLU_798081_0_0_1"/>
<organism evidence="2 3">
    <name type="scientific">Tetrahymena thermophila (strain SB210)</name>
    <dbReference type="NCBI Taxonomy" id="312017"/>
    <lineage>
        <taxon>Eukaryota</taxon>
        <taxon>Sar</taxon>
        <taxon>Alveolata</taxon>
        <taxon>Ciliophora</taxon>
        <taxon>Intramacronucleata</taxon>
        <taxon>Oligohymenophorea</taxon>
        <taxon>Hymenostomatida</taxon>
        <taxon>Tetrahymenina</taxon>
        <taxon>Tetrahymenidae</taxon>
        <taxon>Tetrahymena</taxon>
    </lineage>
</organism>
<feature type="compositionally biased region" description="Polar residues" evidence="1">
    <location>
        <begin position="1"/>
        <end position="17"/>
    </location>
</feature>
<feature type="compositionally biased region" description="Polar residues" evidence="1">
    <location>
        <begin position="33"/>
        <end position="48"/>
    </location>
</feature>
<protein>
    <submittedName>
        <fullName evidence="2">Uncharacterized protein</fullName>
    </submittedName>
</protein>
<dbReference type="InParanoid" id="Q22ZH5"/>
<keyword evidence="3" id="KW-1185">Reference proteome</keyword>
<dbReference type="Proteomes" id="UP000009168">
    <property type="component" value="Unassembled WGS sequence"/>
</dbReference>
<dbReference type="AlphaFoldDB" id="Q22ZH5"/>
<feature type="compositionally biased region" description="Low complexity" evidence="1">
    <location>
        <begin position="168"/>
        <end position="178"/>
    </location>
</feature>
<dbReference type="GeneID" id="7837102"/>
<feature type="region of interest" description="Disordered" evidence="1">
    <location>
        <begin position="293"/>
        <end position="348"/>
    </location>
</feature>
<name>Q22ZH5_TETTS</name>
<feature type="region of interest" description="Disordered" evidence="1">
    <location>
        <begin position="1"/>
        <end position="69"/>
    </location>
</feature>
<proteinExistence type="predicted"/>
<dbReference type="eggNOG" id="ENOG502T4G3">
    <property type="taxonomic scope" value="Eukaryota"/>
</dbReference>